<protein>
    <recommendedName>
        <fullName evidence="10">Potassium channel domain-containing protein</fullName>
    </recommendedName>
</protein>
<name>X1M1H0_9ZZZZ</name>
<keyword evidence="4 8" id="KW-1133">Transmembrane helix</keyword>
<dbReference type="GO" id="GO:0001508">
    <property type="term" value="P:action potential"/>
    <property type="evidence" value="ECO:0007669"/>
    <property type="project" value="TreeGrafter"/>
</dbReference>
<gene>
    <name evidence="9" type="ORF">S06H3_25966</name>
</gene>
<dbReference type="SUPFAM" id="SSF81324">
    <property type="entry name" value="Voltage-gated potassium channels"/>
    <property type="match status" value="1"/>
</dbReference>
<evidence type="ECO:0000256" key="7">
    <source>
        <dbReference type="ARBA" id="ARBA00023303"/>
    </source>
</evidence>
<dbReference type="GO" id="GO:0005249">
    <property type="term" value="F:voltage-gated potassium channel activity"/>
    <property type="evidence" value="ECO:0007669"/>
    <property type="project" value="InterPro"/>
</dbReference>
<organism evidence="9">
    <name type="scientific">marine sediment metagenome</name>
    <dbReference type="NCBI Taxonomy" id="412755"/>
    <lineage>
        <taxon>unclassified sequences</taxon>
        <taxon>metagenomes</taxon>
        <taxon>ecological metagenomes</taxon>
    </lineage>
</organism>
<dbReference type="EMBL" id="BARV01014978">
    <property type="protein sequence ID" value="GAI25427.1"/>
    <property type="molecule type" value="Genomic_DNA"/>
</dbReference>
<dbReference type="GO" id="GO:0008076">
    <property type="term" value="C:voltage-gated potassium channel complex"/>
    <property type="evidence" value="ECO:0007669"/>
    <property type="project" value="InterPro"/>
</dbReference>
<evidence type="ECO:0000256" key="2">
    <source>
        <dbReference type="ARBA" id="ARBA00022448"/>
    </source>
</evidence>
<comment type="subcellular location">
    <subcellularLocation>
        <location evidence="1">Membrane</location>
        <topology evidence="1">Multi-pass membrane protein</topology>
    </subcellularLocation>
</comment>
<evidence type="ECO:0000313" key="9">
    <source>
        <dbReference type="EMBL" id="GAI25427.1"/>
    </source>
</evidence>
<evidence type="ECO:0000256" key="8">
    <source>
        <dbReference type="SAM" id="Phobius"/>
    </source>
</evidence>
<sequence length="193" mass="22144">MKEEETLEQLTPLQPGDKVLRIRRRRPRRRLRITPDIPGVFRFLKRIVTETPLIPLILALIGLWLLFAWGLYLAERGVNEQINSYGYALWWTFTAMQTQGANSPGPITAPGMLIGSIWSIFGTIAFFGVIIGTLYAYFMLPRRRPSREIVSALQYNLEQLENLSIDELEVLRDTTVRIVNAQIKELQQKSSGQ</sequence>
<feature type="transmembrane region" description="Helical" evidence="8">
    <location>
        <begin position="117"/>
        <end position="138"/>
    </location>
</feature>
<proteinExistence type="predicted"/>
<comment type="caution">
    <text evidence="9">The sequence shown here is derived from an EMBL/GenBank/DDBJ whole genome shotgun (WGS) entry which is preliminary data.</text>
</comment>
<evidence type="ECO:0000256" key="4">
    <source>
        <dbReference type="ARBA" id="ARBA00022989"/>
    </source>
</evidence>
<keyword evidence="6 8" id="KW-0472">Membrane</keyword>
<keyword evidence="3 8" id="KW-0812">Transmembrane</keyword>
<dbReference type="PANTHER" id="PTHR11537:SF254">
    <property type="entry name" value="POTASSIUM VOLTAGE-GATED CHANNEL PROTEIN SHAB"/>
    <property type="match status" value="1"/>
</dbReference>
<evidence type="ECO:0008006" key="10">
    <source>
        <dbReference type="Google" id="ProtNLM"/>
    </source>
</evidence>
<dbReference type="PANTHER" id="PTHR11537">
    <property type="entry name" value="VOLTAGE-GATED POTASSIUM CHANNEL"/>
    <property type="match status" value="1"/>
</dbReference>
<evidence type="ECO:0000256" key="1">
    <source>
        <dbReference type="ARBA" id="ARBA00004141"/>
    </source>
</evidence>
<evidence type="ECO:0000256" key="5">
    <source>
        <dbReference type="ARBA" id="ARBA00023065"/>
    </source>
</evidence>
<dbReference type="Gene3D" id="1.10.287.70">
    <property type="match status" value="1"/>
</dbReference>
<feature type="transmembrane region" description="Helical" evidence="8">
    <location>
        <begin position="53"/>
        <end position="74"/>
    </location>
</feature>
<evidence type="ECO:0000256" key="3">
    <source>
        <dbReference type="ARBA" id="ARBA00022692"/>
    </source>
</evidence>
<keyword evidence="2" id="KW-0813">Transport</keyword>
<accession>X1M1H0</accession>
<keyword evidence="7" id="KW-0407">Ion channel</keyword>
<keyword evidence="5" id="KW-0406">Ion transport</keyword>
<dbReference type="InterPro" id="IPR028325">
    <property type="entry name" value="VG_K_chnl"/>
</dbReference>
<reference evidence="9" key="1">
    <citation type="journal article" date="2014" name="Front. Microbiol.">
        <title>High frequency of phylogenetically diverse reductive dehalogenase-homologous genes in deep subseafloor sedimentary metagenomes.</title>
        <authorList>
            <person name="Kawai M."/>
            <person name="Futagami T."/>
            <person name="Toyoda A."/>
            <person name="Takaki Y."/>
            <person name="Nishi S."/>
            <person name="Hori S."/>
            <person name="Arai W."/>
            <person name="Tsubouchi T."/>
            <person name="Morono Y."/>
            <person name="Uchiyama I."/>
            <person name="Ito T."/>
            <person name="Fujiyama A."/>
            <person name="Inagaki F."/>
            <person name="Takami H."/>
        </authorList>
    </citation>
    <scope>NUCLEOTIDE SEQUENCE</scope>
    <source>
        <strain evidence="9">Expedition CK06-06</strain>
    </source>
</reference>
<dbReference type="AlphaFoldDB" id="X1M1H0"/>
<evidence type="ECO:0000256" key="6">
    <source>
        <dbReference type="ARBA" id="ARBA00023136"/>
    </source>
</evidence>